<dbReference type="GO" id="GO:0031417">
    <property type="term" value="C:NatC complex"/>
    <property type="evidence" value="ECO:0007669"/>
    <property type="project" value="InterPro"/>
</dbReference>
<dbReference type="PANTHER" id="PTHR21373">
    <property type="entry name" value="GLUCOSE REPRESSIBLE PROTEIN MAK10"/>
    <property type="match status" value="1"/>
</dbReference>
<name>A0A2G5CKX2_AQUCA</name>
<evidence type="ECO:0000313" key="3">
    <source>
        <dbReference type="Proteomes" id="UP000230069"/>
    </source>
</evidence>
<accession>A0A2G5CKX2</accession>
<feature type="non-terminal residue" evidence="2">
    <location>
        <position position="1"/>
    </location>
</feature>
<gene>
    <name evidence="2" type="ORF">AQUCO_04800009v1</name>
</gene>
<evidence type="ECO:0000259" key="1">
    <source>
        <dbReference type="Pfam" id="PF25789"/>
    </source>
</evidence>
<dbReference type="InterPro" id="IPR007244">
    <property type="entry name" value="Naa35_N"/>
</dbReference>
<reference evidence="2 3" key="1">
    <citation type="submission" date="2017-09" db="EMBL/GenBank/DDBJ databases">
        <title>WGS assembly of Aquilegia coerulea Goldsmith.</title>
        <authorList>
            <person name="Hodges S."/>
            <person name="Kramer E."/>
            <person name="Nordborg M."/>
            <person name="Tomkins J."/>
            <person name="Borevitz J."/>
            <person name="Derieg N."/>
            <person name="Yan J."/>
            <person name="Mihaltcheva S."/>
            <person name="Hayes R.D."/>
            <person name="Rokhsar D."/>
        </authorList>
    </citation>
    <scope>NUCLEOTIDE SEQUENCE [LARGE SCALE GENOMIC DNA]</scope>
    <source>
        <strain evidence="3">cv. Goldsmith</strain>
    </source>
</reference>
<dbReference type="EMBL" id="KZ305065">
    <property type="protein sequence ID" value="PIA31820.1"/>
    <property type="molecule type" value="Genomic_DNA"/>
</dbReference>
<dbReference type="InterPro" id="IPR057982">
    <property type="entry name" value="TPR_NAA35"/>
</dbReference>
<proteinExistence type="predicted"/>
<dbReference type="PANTHER" id="PTHR21373:SF0">
    <property type="entry name" value="N-ALPHA-ACETYLTRANSFERASE 35, NATC AUXILIARY SUBUNIT"/>
    <property type="match status" value="1"/>
</dbReference>
<sequence length="263" mass="30807">QLELAFKREFGEMSSISVDENVCMKLSKHLLVWAEEQTYWIASRFLMLGFELDLYSSSEYCMVYWFIYVVLIKLSEKAQLKMVTSNDAVKRKAKKRRDHSKDVARDPQIPPSILLLQCYICLSEGLTMMLAALRNECNQFQRLNYFNTEEEIFNQHFDLLQRAHVPDHISYHLFKESMTNVHFSTLVKYNHFKDAQRIAKELRSSFFNDPDKLAELRQIEQVAEHNRVALNIISQVGSNDDSLKVSFEFSYHPCFAVAVVKRA</sequence>
<organism evidence="2 3">
    <name type="scientific">Aquilegia coerulea</name>
    <name type="common">Rocky mountain columbine</name>
    <dbReference type="NCBI Taxonomy" id="218851"/>
    <lineage>
        <taxon>Eukaryota</taxon>
        <taxon>Viridiplantae</taxon>
        <taxon>Streptophyta</taxon>
        <taxon>Embryophyta</taxon>
        <taxon>Tracheophyta</taxon>
        <taxon>Spermatophyta</taxon>
        <taxon>Magnoliopsida</taxon>
        <taxon>Ranunculales</taxon>
        <taxon>Ranunculaceae</taxon>
        <taxon>Thalictroideae</taxon>
        <taxon>Aquilegia</taxon>
    </lineage>
</organism>
<keyword evidence="3" id="KW-1185">Reference proteome</keyword>
<dbReference type="Pfam" id="PF25789">
    <property type="entry name" value="TPR_NAA35"/>
    <property type="match status" value="1"/>
</dbReference>
<dbReference type="Proteomes" id="UP000230069">
    <property type="component" value="Unassembled WGS sequence"/>
</dbReference>
<protein>
    <recommendedName>
        <fullName evidence="1">NAA35-like TPR repeats domain-containing protein</fullName>
    </recommendedName>
</protein>
<dbReference type="OrthoDB" id="269405at2759"/>
<feature type="domain" description="NAA35-like TPR repeats" evidence="1">
    <location>
        <begin position="1"/>
        <end position="258"/>
    </location>
</feature>
<dbReference type="AlphaFoldDB" id="A0A2G5CKX2"/>
<evidence type="ECO:0000313" key="2">
    <source>
        <dbReference type="EMBL" id="PIA31820.1"/>
    </source>
</evidence>